<sequence length="13" mass="1609">MECIKLLKNNKFK</sequence>
<proteinExistence type="predicted"/>
<reference evidence="1" key="1">
    <citation type="submission" date="2014-05" db="EMBL/GenBank/DDBJ databases">
        <authorList>
            <person name="Chronopoulou M."/>
        </authorList>
    </citation>
    <scope>NUCLEOTIDE SEQUENCE</scope>
    <source>
        <tissue evidence="1">Whole organism</tissue>
    </source>
</reference>
<name>A0A0K2V5B8_LEPSM</name>
<protein>
    <submittedName>
        <fullName evidence="1">Uncharacterized protein</fullName>
    </submittedName>
</protein>
<accession>A0A0K2V5B8</accession>
<organism evidence="1">
    <name type="scientific">Lepeophtheirus salmonis</name>
    <name type="common">Salmon louse</name>
    <name type="synonym">Caligus salmonis</name>
    <dbReference type="NCBI Taxonomy" id="72036"/>
    <lineage>
        <taxon>Eukaryota</taxon>
        <taxon>Metazoa</taxon>
        <taxon>Ecdysozoa</taxon>
        <taxon>Arthropoda</taxon>
        <taxon>Crustacea</taxon>
        <taxon>Multicrustacea</taxon>
        <taxon>Hexanauplia</taxon>
        <taxon>Copepoda</taxon>
        <taxon>Siphonostomatoida</taxon>
        <taxon>Caligidae</taxon>
        <taxon>Lepeophtheirus</taxon>
    </lineage>
</organism>
<dbReference type="EMBL" id="HACA01028333">
    <property type="protein sequence ID" value="CDW45694.1"/>
    <property type="molecule type" value="Transcribed_RNA"/>
</dbReference>
<evidence type="ECO:0000313" key="1">
    <source>
        <dbReference type="EMBL" id="CDW45694.1"/>
    </source>
</evidence>